<proteinExistence type="predicted"/>
<organism evidence="1 2">
    <name type="scientific">Dyella agri</name>
    <dbReference type="NCBI Taxonomy" id="1926869"/>
    <lineage>
        <taxon>Bacteria</taxon>
        <taxon>Pseudomonadati</taxon>
        <taxon>Pseudomonadota</taxon>
        <taxon>Gammaproteobacteria</taxon>
        <taxon>Lysobacterales</taxon>
        <taxon>Rhodanobacteraceae</taxon>
        <taxon>Dyella</taxon>
    </lineage>
</organism>
<reference evidence="1 2" key="1">
    <citation type="submission" date="2020-10" db="EMBL/GenBank/DDBJ databases">
        <title>Phylogeny of dyella-like bacteria.</title>
        <authorList>
            <person name="Fu J."/>
        </authorList>
    </citation>
    <scope>NUCLEOTIDE SEQUENCE [LARGE SCALE GENOMIC DNA]</scope>
    <source>
        <strain evidence="1 2">DKC-1</strain>
    </source>
</reference>
<keyword evidence="2" id="KW-1185">Reference proteome</keyword>
<dbReference type="RefSeq" id="WP_404542823.1">
    <property type="nucleotide sequence ID" value="NZ_JADIKL010000018.1"/>
</dbReference>
<comment type="caution">
    <text evidence="1">The sequence shown here is derived from an EMBL/GenBank/DDBJ whole genome shotgun (WGS) entry which is preliminary data.</text>
</comment>
<name>A0ABW8KKW9_9GAMM</name>
<evidence type="ECO:0008006" key="3">
    <source>
        <dbReference type="Google" id="ProtNLM"/>
    </source>
</evidence>
<dbReference type="EMBL" id="JADIKL010000018">
    <property type="protein sequence ID" value="MFK2932769.1"/>
    <property type="molecule type" value="Genomic_DNA"/>
</dbReference>
<accession>A0ABW8KKW9</accession>
<evidence type="ECO:0000313" key="1">
    <source>
        <dbReference type="EMBL" id="MFK2932769.1"/>
    </source>
</evidence>
<gene>
    <name evidence="1" type="ORF">ISP14_18490</name>
</gene>
<evidence type="ECO:0000313" key="2">
    <source>
        <dbReference type="Proteomes" id="UP001620397"/>
    </source>
</evidence>
<protein>
    <recommendedName>
        <fullName evidence="3">Pyocin activator protein PrtN</fullName>
    </recommendedName>
</protein>
<dbReference type="Proteomes" id="UP001620397">
    <property type="component" value="Unassembled WGS sequence"/>
</dbReference>
<sequence>MTGHDYSAKAPDAIAVLAKALERDLLFRYGPMIGNDDLRQALGYLSMDAFRQALSRRQVPVPVFAVPNRRGKYALAKDVAHWLATLRNGAAQHRA</sequence>